<feature type="domain" description="Secretion system C-terminal sorting" evidence="3">
    <location>
        <begin position="773"/>
        <end position="844"/>
    </location>
</feature>
<proteinExistence type="predicted"/>
<keyword evidence="1" id="KW-0732">Signal</keyword>
<gene>
    <name evidence="4" type="ORF">ACFO5O_09775</name>
</gene>
<accession>A0ABV9N4W9</accession>
<dbReference type="NCBIfam" id="TIGR04183">
    <property type="entry name" value="Por_Secre_tail"/>
    <property type="match status" value="1"/>
</dbReference>
<dbReference type="InterPro" id="IPR008979">
    <property type="entry name" value="Galactose-bd-like_sf"/>
</dbReference>
<dbReference type="SUPFAM" id="SSF49785">
    <property type="entry name" value="Galactose-binding domain-like"/>
    <property type="match status" value="1"/>
</dbReference>
<dbReference type="Proteomes" id="UP001595953">
    <property type="component" value="Unassembled WGS sequence"/>
</dbReference>
<dbReference type="InterPro" id="IPR024361">
    <property type="entry name" value="BACON"/>
</dbReference>
<dbReference type="RefSeq" id="WP_387963266.1">
    <property type="nucleotide sequence ID" value="NZ_JBHSGP010000014.1"/>
</dbReference>
<dbReference type="Gene3D" id="2.160.20.10">
    <property type="entry name" value="Single-stranded right-handed beta-helix, Pectin lyase-like"/>
    <property type="match status" value="1"/>
</dbReference>
<organism evidence="4 5">
    <name type="scientific">Geojedonia litorea</name>
    <dbReference type="NCBI Taxonomy" id="1268269"/>
    <lineage>
        <taxon>Bacteria</taxon>
        <taxon>Pseudomonadati</taxon>
        <taxon>Bacteroidota</taxon>
        <taxon>Flavobacteriia</taxon>
        <taxon>Flavobacteriales</taxon>
        <taxon>Flavobacteriaceae</taxon>
        <taxon>Geojedonia</taxon>
    </lineage>
</organism>
<dbReference type="InterPro" id="IPR039513">
    <property type="entry name" value="PL-6"/>
</dbReference>
<evidence type="ECO:0000259" key="3">
    <source>
        <dbReference type="Pfam" id="PF18962"/>
    </source>
</evidence>
<dbReference type="InterPro" id="IPR013783">
    <property type="entry name" value="Ig-like_fold"/>
</dbReference>
<sequence length="848" mass="91011">MMFSTSNLWSQTTHNITDPAQLTTLSASLGPGDTVILADGTYTSNEMIKFIPTTGTAAMPITFKAATPGGVKFTGGLKLKIGGDHCIVDGFHWQGGDGASNFIEFRDGSDYAYNSTIQNCVIDGLQGTSAPGTSVKHNWIVLYGNNNTVINCSFLNKTTSGNIILAEYRYNASPDGSGTPNTRCDEVGHIISNNYFYNYAKIDPSLTNSGDSETIRIGTSEYQNVNSNALVSNNYFVQADGENEIITNKSKGNTYTNNTFRRCRGSLVLRHGSHTTVDGNFFLGENVEGTGGIRIVDSYQTITNNYIQDCITENDNAIWNNGITFLGGNDSSAVVCSSTSMTNGYQKVTNLNLSNNTIVNTNAPLFYNVNTGTTDPTGTVANNLIYFADSNPNTTPVISGNTATAYADLGVGLTYSGNEFKGTTLGATNAGFTENTGITATPDGEIFSFSGASGKGATISSAPITDAMVGYGIGACFVNHLGTSIADGNCTIEIPESLIVSSLPTLTFDAGSYNVTVTANVSWTAASNDAWITIDTNSASGDAIVSVTVTENTDTNNRTGSVTFTQEPGGDDIVKTLSLTQEGADLTQLYDLINTGDASDPVTIHSFSKEEANGIDKFNYASKTLDKNFNTHWTADDGALVSGDYKGDGEYVIYDLSEEYQLDLIQIATDNKADPYGLQIWVSTTGTDTGDFTKALPTTGDLLITTTTGVYDEYDQYQLTANARYVKLIGYGRFNTAGDTRKSVWNNITEIEFYGQANSLSTYDYDLNNKISMYPNPAKDILTIKHNGNNIDLVQVFGMDGRKVLEKKIQSIETEIKLDVSSISNGAYIITISNNAQNKQSKMMLVSH</sequence>
<dbReference type="EMBL" id="JBHSGP010000014">
    <property type="protein sequence ID" value="MFC4722610.1"/>
    <property type="molecule type" value="Genomic_DNA"/>
</dbReference>
<dbReference type="Pfam" id="PF14592">
    <property type="entry name" value="Chondroitinas_B"/>
    <property type="match status" value="1"/>
</dbReference>
<name>A0ABV9N4W9_9FLAO</name>
<feature type="domain" description="BACON" evidence="2">
    <location>
        <begin position="522"/>
        <end position="570"/>
    </location>
</feature>
<dbReference type="Gene3D" id="2.60.120.260">
    <property type="entry name" value="Galactose-binding domain-like"/>
    <property type="match status" value="1"/>
</dbReference>
<evidence type="ECO:0000256" key="1">
    <source>
        <dbReference type="ARBA" id="ARBA00022729"/>
    </source>
</evidence>
<dbReference type="Gene3D" id="2.60.40.10">
    <property type="entry name" value="Immunoglobulins"/>
    <property type="match status" value="1"/>
</dbReference>
<dbReference type="InterPro" id="IPR011050">
    <property type="entry name" value="Pectin_lyase_fold/virulence"/>
</dbReference>
<evidence type="ECO:0000259" key="2">
    <source>
        <dbReference type="Pfam" id="PF13004"/>
    </source>
</evidence>
<dbReference type="SUPFAM" id="SSF51126">
    <property type="entry name" value="Pectin lyase-like"/>
    <property type="match status" value="1"/>
</dbReference>
<dbReference type="SMART" id="SM00710">
    <property type="entry name" value="PbH1"/>
    <property type="match status" value="7"/>
</dbReference>
<evidence type="ECO:0000313" key="4">
    <source>
        <dbReference type="EMBL" id="MFC4722610.1"/>
    </source>
</evidence>
<comment type="caution">
    <text evidence="4">The sequence shown here is derived from an EMBL/GenBank/DDBJ whole genome shotgun (WGS) entry which is preliminary data.</text>
</comment>
<dbReference type="InterPro" id="IPR012334">
    <property type="entry name" value="Pectin_lyas_fold"/>
</dbReference>
<dbReference type="CDD" id="cd14948">
    <property type="entry name" value="BACON"/>
    <property type="match status" value="1"/>
</dbReference>
<keyword evidence="5" id="KW-1185">Reference proteome</keyword>
<dbReference type="InterPro" id="IPR006626">
    <property type="entry name" value="PbH1"/>
</dbReference>
<dbReference type="Pfam" id="PF18962">
    <property type="entry name" value="Por_Secre_tail"/>
    <property type="match status" value="1"/>
</dbReference>
<dbReference type="InterPro" id="IPR026444">
    <property type="entry name" value="Secre_tail"/>
</dbReference>
<reference evidence="5" key="1">
    <citation type="journal article" date="2019" name="Int. J. Syst. Evol. Microbiol.">
        <title>The Global Catalogue of Microorganisms (GCM) 10K type strain sequencing project: providing services to taxonomists for standard genome sequencing and annotation.</title>
        <authorList>
            <consortium name="The Broad Institute Genomics Platform"/>
            <consortium name="The Broad Institute Genome Sequencing Center for Infectious Disease"/>
            <person name="Wu L."/>
            <person name="Ma J."/>
        </authorList>
    </citation>
    <scope>NUCLEOTIDE SEQUENCE [LARGE SCALE GENOMIC DNA]</scope>
    <source>
        <strain evidence="5">CCUG 63682</strain>
    </source>
</reference>
<dbReference type="Pfam" id="PF13004">
    <property type="entry name" value="BACON"/>
    <property type="match status" value="1"/>
</dbReference>
<protein>
    <submittedName>
        <fullName evidence="4">Chondroitinase-B domain-containing protein</fullName>
    </submittedName>
</protein>
<dbReference type="CDD" id="cd14251">
    <property type="entry name" value="PL-6"/>
    <property type="match status" value="1"/>
</dbReference>
<evidence type="ECO:0000313" key="5">
    <source>
        <dbReference type="Proteomes" id="UP001595953"/>
    </source>
</evidence>